<evidence type="ECO:0000256" key="2">
    <source>
        <dbReference type="ARBA" id="ARBA00023015"/>
    </source>
</evidence>
<dbReference type="InterPro" id="IPR001647">
    <property type="entry name" value="HTH_TetR"/>
</dbReference>
<evidence type="ECO:0000259" key="6">
    <source>
        <dbReference type="PROSITE" id="PS50977"/>
    </source>
</evidence>
<comment type="caution">
    <text evidence="7">The sequence shown here is derived from an EMBL/GenBank/DDBJ whole genome shotgun (WGS) entry which is preliminary data.</text>
</comment>
<dbReference type="EMBL" id="JAUHQB010000001">
    <property type="protein sequence ID" value="MDN4482434.1"/>
    <property type="molecule type" value="Genomic_DNA"/>
</dbReference>
<dbReference type="Gene3D" id="1.10.357.10">
    <property type="entry name" value="Tetracycline Repressor, domain 2"/>
    <property type="match status" value="1"/>
</dbReference>
<evidence type="ECO:0000256" key="5">
    <source>
        <dbReference type="PROSITE-ProRule" id="PRU00335"/>
    </source>
</evidence>
<dbReference type="InterPro" id="IPR036271">
    <property type="entry name" value="Tet_transcr_reg_TetR-rel_C_sf"/>
</dbReference>
<keyword evidence="3 5" id="KW-0238">DNA-binding</keyword>
<dbReference type="RefSeq" id="WP_301159661.1">
    <property type="nucleotide sequence ID" value="NZ_JAUHQB010000001.1"/>
</dbReference>
<proteinExistence type="predicted"/>
<dbReference type="InterPro" id="IPR009057">
    <property type="entry name" value="Homeodomain-like_sf"/>
</dbReference>
<evidence type="ECO:0000313" key="7">
    <source>
        <dbReference type="EMBL" id="MDN4482434.1"/>
    </source>
</evidence>
<dbReference type="Proteomes" id="UP001172756">
    <property type="component" value="Unassembled WGS sequence"/>
</dbReference>
<keyword evidence="1" id="KW-0678">Repressor</keyword>
<keyword evidence="2" id="KW-0805">Transcription regulation</keyword>
<dbReference type="PROSITE" id="PS50977">
    <property type="entry name" value="HTH_TETR_2"/>
    <property type="match status" value="1"/>
</dbReference>
<dbReference type="AlphaFoldDB" id="A0AB35MFA1"/>
<dbReference type="InterPro" id="IPR050109">
    <property type="entry name" value="HTH-type_TetR-like_transc_reg"/>
</dbReference>
<feature type="DNA-binding region" description="H-T-H motif" evidence="5">
    <location>
        <begin position="34"/>
        <end position="53"/>
    </location>
</feature>
<reference evidence="7 8" key="1">
    <citation type="submission" date="2023-06" db="EMBL/GenBank/DDBJ databases">
        <title>SYSU T0a273.</title>
        <authorList>
            <person name="Gao L."/>
            <person name="Fang B.-Z."/>
            <person name="Li W.-J."/>
        </authorList>
    </citation>
    <scope>NUCLEOTIDE SEQUENCE [LARGE SCALE GENOMIC DNA]</scope>
    <source>
        <strain evidence="7 8">SYSU T0a273</strain>
    </source>
</reference>
<organism evidence="7 8">
    <name type="scientific">Demequina lignilytica</name>
    <dbReference type="NCBI Taxonomy" id="3051663"/>
    <lineage>
        <taxon>Bacteria</taxon>
        <taxon>Bacillati</taxon>
        <taxon>Actinomycetota</taxon>
        <taxon>Actinomycetes</taxon>
        <taxon>Micrococcales</taxon>
        <taxon>Demequinaceae</taxon>
        <taxon>Demequina</taxon>
    </lineage>
</organism>
<feature type="domain" description="HTH tetR-type" evidence="6">
    <location>
        <begin position="11"/>
        <end position="71"/>
    </location>
</feature>
<dbReference type="SUPFAM" id="SSF48498">
    <property type="entry name" value="Tetracyclin repressor-like, C-terminal domain"/>
    <property type="match status" value="1"/>
</dbReference>
<name>A0AB35MFA1_9MICO</name>
<dbReference type="PRINTS" id="PR00455">
    <property type="entry name" value="HTHTETR"/>
</dbReference>
<dbReference type="PANTHER" id="PTHR30055:SF234">
    <property type="entry name" value="HTH-TYPE TRANSCRIPTIONAL REGULATOR BETI"/>
    <property type="match status" value="1"/>
</dbReference>
<protein>
    <submittedName>
        <fullName evidence="7">TetR/AcrR family transcriptional regulator</fullName>
    </submittedName>
</protein>
<dbReference type="InterPro" id="IPR039538">
    <property type="entry name" value="BetI_C"/>
</dbReference>
<dbReference type="Pfam" id="PF00440">
    <property type="entry name" value="TetR_N"/>
    <property type="match status" value="1"/>
</dbReference>
<gene>
    <name evidence="7" type="ORF">QQ002_02635</name>
</gene>
<dbReference type="PANTHER" id="PTHR30055">
    <property type="entry name" value="HTH-TYPE TRANSCRIPTIONAL REGULATOR RUTR"/>
    <property type="match status" value="1"/>
</dbReference>
<dbReference type="GO" id="GO:0003700">
    <property type="term" value="F:DNA-binding transcription factor activity"/>
    <property type="evidence" value="ECO:0007669"/>
    <property type="project" value="TreeGrafter"/>
</dbReference>
<dbReference type="SUPFAM" id="SSF46689">
    <property type="entry name" value="Homeodomain-like"/>
    <property type="match status" value="1"/>
</dbReference>
<evidence type="ECO:0000256" key="1">
    <source>
        <dbReference type="ARBA" id="ARBA00022491"/>
    </source>
</evidence>
<dbReference type="Pfam" id="PF13977">
    <property type="entry name" value="TetR_C_6"/>
    <property type="match status" value="1"/>
</dbReference>
<accession>A0AB35MFA1</accession>
<evidence type="ECO:0000313" key="8">
    <source>
        <dbReference type="Proteomes" id="UP001172756"/>
    </source>
</evidence>
<keyword evidence="4" id="KW-0804">Transcription</keyword>
<dbReference type="GO" id="GO:0000976">
    <property type="term" value="F:transcription cis-regulatory region binding"/>
    <property type="evidence" value="ECO:0007669"/>
    <property type="project" value="TreeGrafter"/>
</dbReference>
<evidence type="ECO:0000256" key="4">
    <source>
        <dbReference type="ARBA" id="ARBA00023163"/>
    </source>
</evidence>
<evidence type="ECO:0000256" key="3">
    <source>
        <dbReference type="ARBA" id="ARBA00023125"/>
    </source>
</evidence>
<sequence length="196" mass="20398">MGGHELSARGAGTRALILDAAVDAFAESGYAAASVREIAARCGLTHPALLYHFPTKAALLMAVLERRDSVGAPGGGMDALHGEDLLAHLVETAARNAAAPGIVELFATLAGEATAPSHPAHDFFVARYASLLRMVERAYRELAEDGRLTPGVDPAEAARRLVAVMDGLQVQWLLDRSVDMAAGVAAQVSAHIVTPG</sequence>